<dbReference type="Proteomes" id="UP000035027">
    <property type="component" value="Chromosome"/>
</dbReference>
<name>A0A0F7PR96_9LACO</name>
<dbReference type="RefSeq" id="WP_147655604.1">
    <property type="nucleotide sequence ID" value="NZ_CP011403.1"/>
</dbReference>
<evidence type="ECO:0000313" key="1">
    <source>
        <dbReference type="EMBL" id="AKI03817.1"/>
    </source>
</evidence>
<evidence type="ECO:0008006" key="3">
    <source>
        <dbReference type="Google" id="ProtNLM"/>
    </source>
</evidence>
<gene>
    <name evidence="1" type="ORF">LsR_00266</name>
</gene>
<reference evidence="1 2" key="1">
    <citation type="submission" date="2015-05" db="EMBL/GenBank/DDBJ databases">
        <title>Complete genome sequence of Lactobacillus salivarius Ren, a probiotic strain with antitumor activity.</title>
        <authorList>
            <person name="Sun E."/>
            <person name="Zhao L."/>
            <person name="Liu S."/>
            <person name="Zhang M."/>
            <person name="Guo H."/>
            <person name="Ren F."/>
        </authorList>
    </citation>
    <scope>NUCLEOTIDE SEQUENCE [LARGE SCALE GENOMIC DNA]</scope>
    <source>
        <strain evidence="1 2">Ren</strain>
    </source>
</reference>
<dbReference type="EMBL" id="CP011403">
    <property type="protein sequence ID" value="AKI03817.1"/>
    <property type="molecule type" value="Genomic_DNA"/>
</dbReference>
<organism evidence="1 2">
    <name type="scientific">Ligilactobacillus salivarius str. Ren</name>
    <dbReference type="NCBI Taxonomy" id="1194971"/>
    <lineage>
        <taxon>Bacteria</taxon>
        <taxon>Bacillati</taxon>
        <taxon>Bacillota</taxon>
        <taxon>Bacilli</taxon>
        <taxon>Lactobacillales</taxon>
        <taxon>Lactobacillaceae</taxon>
        <taxon>Ligilactobacillus</taxon>
    </lineage>
</organism>
<accession>A0A0F7PR96</accession>
<sequence>MEDEPSLEYDTGGRWQCDECELVFEVYGIQNVDDVKRCPVCGSGKVWIIEEMMI</sequence>
<evidence type="ECO:0000313" key="2">
    <source>
        <dbReference type="Proteomes" id="UP000035027"/>
    </source>
</evidence>
<dbReference type="AlphaFoldDB" id="A0A0F7PR96"/>
<proteinExistence type="predicted"/>
<dbReference type="PATRIC" id="fig|1194971.3.peg.266"/>
<protein>
    <recommendedName>
        <fullName evidence="3">Hydrogenase maturation nickel metallochaperone HypA</fullName>
    </recommendedName>
</protein>